<evidence type="ECO:0000313" key="2">
    <source>
        <dbReference type="EMBL" id="SFU83715.1"/>
    </source>
</evidence>
<dbReference type="AlphaFoldDB" id="A0A1I7JEW5"/>
<feature type="signal peptide" evidence="1">
    <location>
        <begin position="1"/>
        <end position="27"/>
    </location>
</feature>
<dbReference type="Proteomes" id="UP000182491">
    <property type="component" value="Unassembled WGS sequence"/>
</dbReference>
<dbReference type="InterPro" id="IPR008969">
    <property type="entry name" value="CarboxyPept-like_regulatory"/>
</dbReference>
<feature type="chain" id="PRO_5010260702" evidence="1">
    <location>
        <begin position="28"/>
        <end position="199"/>
    </location>
</feature>
<organism evidence="2 3">
    <name type="scientific">Pontibacter akesuensis</name>
    <dbReference type="NCBI Taxonomy" id="388950"/>
    <lineage>
        <taxon>Bacteria</taxon>
        <taxon>Pseudomonadati</taxon>
        <taxon>Bacteroidota</taxon>
        <taxon>Cytophagia</taxon>
        <taxon>Cytophagales</taxon>
        <taxon>Hymenobacteraceae</taxon>
        <taxon>Pontibacter</taxon>
    </lineage>
</organism>
<proteinExistence type="predicted"/>
<dbReference type="Pfam" id="PF13715">
    <property type="entry name" value="CarbopepD_reg_2"/>
    <property type="match status" value="1"/>
</dbReference>
<sequence length="199" mass="21915">MKNVPALHCHPFWLLALLWMLSLQAAAQENPQVLQLSGMVTAGDSATGLAGVAVFVPHTTRGTFTNQYGYFSMPVLPRDSVVVSSLGYSRQYILVPTAIQGYNFSANIVLQEKATELPTVDVMPWATERDLRTAISKVKLAKEPELKVDLGPLYYRSILEGPSMDAGANANYCIQQSLRGQQRRYTVPSDIKLFGAPIR</sequence>
<dbReference type="SUPFAM" id="SSF49464">
    <property type="entry name" value="Carboxypeptidase regulatory domain-like"/>
    <property type="match status" value="1"/>
</dbReference>
<dbReference type="RefSeq" id="WP_082815202.1">
    <property type="nucleotide sequence ID" value="NZ_BMXC01000003.1"/>
</dbReference>
<dbReference type="STRING" id="388950.GCA_001611675_02269"/>
<evidence type="ECO:0000256" key="1">
    <source>
        <dbReference type="SAM" id="SignalP"/>
    </source>
</evidence>
<accession>A0A1I7JEW5</accession>
<dbReference type="EMBL" id="FPCA01000003">
    <property type="protein sequence ID" value="SFU83715.1"/>
    <property type="molecule type" value="Genomic_DNA"/>
</dbReference>
<keyword evidence="1" id="KW-0732">Signal</keyword>
<dbReference type="OrthoDB" id="1115630at2"/>
<protein>
    <submittedName>
        <fullName evidence="2">CarboxypepD_reg-like domain-containing protein</fullName>
    </submittedName>
</protein>
<evidence type="ECO:0000313" key="3">
    <source>
        <dbReference type="Proteomes" id="UP000182491"/>
    </source>
</evidence>
<reference evidence="3" key="1">
    <citation type="submission" date="2016-10" db="EMBL/GenBank/DDBJ databases">
        <authorList>
            <person name="Varghese N."/>
        </authorList>
    </citation>
    <scope>NUCLEOTIDE SEQUENCE [LARGE SCALE GENOMIC DNA]</scope>
    <source>
        <strain evidence="3">DSM 18820</strain>
    </source>
</reference>
<name>A0A1I7JEW5_9BACT</name>
<gene>
    <name evidence="2" type="ORF">SAMN04487941_2796</name>
</gene>
<keyword evidence="3" id="KW-1185">Reference proteome</keyword>